<gene>
    <name evidence="2" type="ORF">VP01_4190g1</name>
</gene>
<reference evidence="2 3" key="1">
    <citation type="submission" date="2015-08" db="EMBL/GenBank/DDBJ databases">
        <title>Next Generation Sequencing and Analysis of the Genome of Puccinia sorghi L Schw, the Causal Agent of Maize Common Rust.</title>
        <authorList>
            <person name="Rochi L."/>
            <person name="Burguener G."/>
            <person name="Darino M."/>
            <person name="Turjanski A."/>
            <person name="Kreff E."/>
            <person name="Dieguez M.J."/>
            <person name="Sacco F."/>
        </authorList>
    </citation>
    <scope>NUCLEOTIDE SEQUENCE [LARGE SCALE GENOMIC DNA]</scope>
    <source>
        <strain evidence="2 3">RO10H11247</strain>
    </source>
</reference>
<keyword evidence="3" id="KW-1185">Reference proteome</keyword>
<evidence type="ECO:0000256" key="1">
    <source>
        <dbReference type="SAM" id="MobiDB-lite"/>
    </source>
</evidence>
<comment type="caution">
    <text evidence="2">The sequence shown here is derived from an EMBL/GenBank/DDBJ whole genome shotgun (WGS) entry which is preliminary data.</text>
</comment>
<proteinExistence type="predicted"/>
<dbReference type="Proteomes" id="UP000037035">
    <property type="component" value="Unassembled WGS sequence"/>
</dbReference>
<feature type="region of interest" description="Disordered" evidence="1">
    <location>
        <begin position="86"/>
        <end position="107"/>
    </location>
</feature>
<accession>A0A0L6UQT4</accession>
<evidence type="ECO:0000313" key="2">
    <source>
        <dbReference type="EMBL" id="KNZ50893.1"/>
    </source>
</evidence>
<dbReference type="AlphaFoldDB" id="A0A0L6UQT4"/>
<protein>
    <submittedName>
        <fullName evidence="2">Uncharacterized protein</fullName>
    </submittedName>
</protein>
<sequence length="107" mass="12000">MDELMEFVCLWVRNQRYGIRKGSSCTSKNFYILCDCGSSYGGRLKNIAKRNTSTHKCECPFYVRGSTSRDKSSTNQPCSLVVKHGEPPGIPLSFRSPFLPTTSHLTS</sequence>
<name>A0A0L6UQT4_9BASI</name>
<dbReference type="EMBL" id="LAVV01009269">
    <property type="protein sequence ID" value="KNZ50893.1"/>
    <property type="molecule type" value="Genomic_DNA"/>
</dbReference>
<organism evidence="2 3">
    <name type="scientific">Puccinia sorghi</name>
    <dbReference type="NCBI Taxonomy" id="27349"/>
    <lineage>
        <taxon>Eukaryota</taxon>
        <taxon>Fungi</taxon>
        <taxon>Dikarya</taxon>
        <taxon>Basidiomycota</taxon>
        <taxon>Pucciniomycotina</taxon>
        <taxon>Pucciniomycetes</taxon>
        <taxon>Pucciniales</taxon>
        <taxon>Pucciniaceae</taxon>
        <taxon>Puccinia</taxon>
    </lineage>
</organism>
<evidence type="ECO:0000313" key="3">
    <source>
        <dbReference type="Proteomes" id="UP000037035"/>
    </source>
</evidence>
<dbReference type="VEuPathDB" id="FungiDB:VP01_4190g1"/>
<dbReference type="OrthoDB" id="1416643at2759"/>